<keyword evidence="6 7" id="KW-0539">Nucleus</keyword>
<sequence length="1068" mass="121135">MAPSRRSRPNGLARTAMLNARPQTHARKPPSLTSYQSHRHNSTAFGDDQVSTHGSDQSSHAPFPQSSLFHMPSGPDAFHPIRAMAERVGDEVEAYAAEVDNWRRRNLGIEDMADFRTHTTIFAKELQRAAKESLAKLRKRSSIKPQNFTKTFRNRLNEVGSETPMRADTSHDDDIFETGEENIKKWTEEASTWDLFCGLLSIQYPSANDMGMEQARRVYTDMIGAHSAYVPEADIWSSFVLQNDSAREKSIVLRWLQNAAGGEMDVETLSDHVEEMNNKRKPWANCWLHTREKLKDRKRMTGVEHVLPETVSPPIRNASGTANLTTQMDPDAPMRQNAVLEKNDAYGDHVVWLVTFEMIRRGVSVATVRQWFKERQAEWLGASIGRANAQNALTVVRGLGTGSLFRRTAYATARYSATDEYERAVYGLLSGDIDTVEPVCRTWDDLLYTHYNAILVAQFENHLRHYYPDRAVDLSAFEYFDALQLYPNSESANKKVIQRLKTHQSTSAQAKLPMKRIQAAIIEDNFVSLMVELGAAVAQQSNGEHGKKSKLVPPTEIQADESVLVVCRDINALRTVVHMYLMLRLVAQYDPSQQDLMDNVIISYMDVLRLAGRYEALPLYAAHLRPDRAEMVLGSLLMDIVDPEEQRRMIVVMEQNGINPHGVCSEIAKAAVEESRLVPGTRPPINVFQILEPRDDEESWPGASIRSGLVRAPHTAEEENMIRSVEWFVHLPGQWTSTFEACTLTMVAFLLDGRINGAIEMVNRLNCKSLSVKKTTEIIGYAMDVMEDPEPNDEHPIRIRLTANLDRADSNGGIVIAKRQAIIKIMKRQAKLYYQLTQLVYAVKALHESSVAEREGRETPLNMRDIVHRYNGFIAKSFPILQACMEPLFHDFLVVEPKDPFAKFVAQIRNAYIPEIILAYNSAIYVAGYSLDKDCLLAALELPRLIVKKTLKQQTPQETLKRLDVIKKLWAAKRKQQTAVVTREEAELLERKYQDNTLQQAFVDTQRTGELVEALAKTSRLLLQLNQDEDEADEKAGRKRKRRSGGHEKRPRGWKGETTDIWDVGRTS</sequence>
<evidence type="ECO:0000256" key="2">
    <source>
        <dbReference type="ARBA" id="ARBA00022816"/>
    </source>
</evidence>
<dbReference type="GO" id="GO:0017056">
    <property type="term" value="F:structural constituent of nuclear pore"/>
    <property type="evidence" value="ECO:0007669"/>
    <property type="project" value="UniProtKB-UniRule"/>
</dbReference>
<feature type="region of interest" description="Disordered" evidence="8">
    <location>
        <begin position="1"/>
        <end position="74"/>
    </location>
</feature>
<comment type="similarity">
    <text evidence="7">Belongs to the nucleoporin Nup84/Nup107 family.</text>
</comment>
<name>A0A6G1H804_9PEZI</name>
<evidence type="ECO:0000313" key="10">
    <source>
        <dbReference type="Proteomes" id="UP000800041"/>
    </source>
</evidence>
<keyword evidence="5 7" id="KW-0906">Nuclear pore complex</keyword>
<dbReference type="Gene3D" id="1.20.190.50">
    <property type="match status" value="1"/>
</dbReference>
<proteinExistence type="inferred from homology"/>
<feature type="compositionally biased region" description="Basic residues" evidence="8">
    <location>
        <begin position="1037"/>
        <end position="1053"/>
    </location>
</feature>
<evidence type="ECO:0000256" key="5">
    <source>
        <dbReference type="ARBA" id="ARBA00023132"/>
    </source>
</evidence>
<keyword evidence="7" id="KW-0472">Membrane</keyword>
<organism evidence="9 10">
    <name type="scientific">Aulographum hederae CBS 113979</name>
    <dbReference type="NCBI Taxonomy" id="1176131"/>
    <lineage>
        <taxon>Eukaryota</taxon>
        <taxon>Fungi</taxon>
        <taxon>Dikarya</taxon>
        <taxon>Ascomycota</taxon>
        <taxon>Pezizomycotina</taxon>
        <taxon>Dothideomycetes</taxon>
        <taxon>Pleosporomycetidae</taxon>
        <taxon>Aulographales</taxon>
        <taxon>Aulographaceae</taxon>
    </lineage>
</organism>
<dbReference type="Pfam" id="PF04121">
    <property type="entry name" value="Nup84_Nup100"/>
    <property type="match status" value="1"/>
</dbReference>
<dbReference type="PANTHER" id="PTHR13003">
    <property type="entry name" value="NUP107-RELATED"/>
    <property type="match status" value="1"/>
</dbReference>
<dbReference type="OrthoDB" id="3098at2759"/>
<evidence type="ECO:0000256" key="1">
    <source>
        <dbReference type="ARBA" id="ARBA00022448"/>
    </source>
</evidence>
<feature type="region of interest" description="Disordered" evidence="8">
    <location>
        <begin position="311"/>
        <end position="330"/>
    </location>
</feature>
<dbReference type="PANTHER" id="PTHR13003:SF2">
    <property type="entry name" value="NUCLEAR PORE COMPLEX PROTEIN NUP107"/>
    <property type="match status" value="1"/>
</dbReference>
<comment type="function">
    <text evidence="7">Functions as a component of the nuclear pore complex (NPC).</text>
</comment>
<dbReference type="GO" id="GO:0000973">
    <property type="term" value="P:post-transcriptional tethering of RNA polymerase II gene DNA at nuclear periphery"/>
    <property type="evidence" value="ECO:0007669"/>
    <property type="project" value="TreeGrafter"/>
</dbReference>
<gene>
    <name evidence="9" type="ORF">K402DRAFT_418963</name>
</gene>
<dbReference type="GO" id="GO:0006606">
    <property type="term" value="P:protein import into nucleus"/>
    <property type="evidence" value="ECO:0007669"/>
    <property type="project" value="TreeGrafter"/>
</dbReference>
<dbReference type="GO" id="GO:0031080">
    <property type="term" value="C:nuclear pore outer ring"/>
    <property type="evidence" value="ECO:0007669"/>
    <property type="project" value="TreeGrafter"/>
</dbReference>
<evidence type="ECO:0000256" key="7">
    <source>
        <dbReference type="RuleBase" id="RU365072"/>
    </source>
</evidence>
<keyword evidence="1 7" id="KW-0813">Transport</keyword>
<feature type="compositionally biased region" description="Polar residues" evidence="8">
    <location>
        <begin position="318"/>
        <end position="328"/>
    </location>
</feature>
<dbReference type="InterPro" id="IPR007252">
    <property type="entry name" value="Nup84/Nup107"/>
</dbReference>
<dbReference type="AlphaFoldDB" id="A0A6G1H804"/>
<keyword evidence="3" id="KW-0653">Protein transport</keyword>
<dbReference type="EMBL" id="ML977146">
    <property type="protein sequence ID" value="KAF1989150.1"/>
    <property type="molecule type" value="Genomic_DNA"/>
</dbReference>
<comment type="subcellular location">
    <subcellularLocation>
        <location evidence="7">Nucleus</location>
        <location evidence="7">Nuclear pore complex</location>
    </subcellularLocation>
    <subcellularLocation>
        <location evidence="7">Nucleus membrane</location>
    </subcellularLocation>
</comment>
<evidence type="ECO:0000256" key="4">
    <source>
        <dbReference type="ARBA" id="ARBA00023010"/>
    </source>
</evidence>
<dbReference type="GO" id="GO:0006406">
    <property type="term" value="P:mRNA export from nucleus"/>
    <property type="evidence" value="ECO:0007669"/>
    <property type="project" value="TreeGrafter"/>
</dbReference>
<comment type="subunit">
    <text evidence="7">Part of the nuclear pore complex (NPC).</text>
</comment>
<evidence type="ECO:0000256" key="6">
    <source>
        <dbReference type="ARBA" id="ARBA00023242"/>
    </source>
</evidence>
<protein>
    <recommendedName>
        <fullName evidence="7">Nuclear pore complex protein</fullName>
    </recommendedName>
</protein>
<keyword evidence="4 7" id="KW-0811">Translocation</keyword>
<feature type="compositionally biased region" description="Polar residues" evidence="8">
    <location>
        <begin position="49"/>
        <end position="68"/>
    </location>
</feature>
<reference evidence="9" key="1">
    <citation type="journal article" date="2020" name="Stud. Mycol.">
        <title>101 Dothideomycetes genomes: a test case for predicting lifestyles and emergence of pathogens.</title>
        <authorList>
            <person name="Haridas S."/>
            <person name="Albert R."/>
            <person name="Binder M."/>
            <person name="Bloem J."/>
            <person name="Labutti K."/>
            <person name="Salamov A."/>
            <person name="Andreopoulos B."/>
            <person name="Baker S."/>
            <person name="Barry K."/>
            <person name="Bills G."/>
            <person name="Bluhm B."/>
            <person name="Cannon C."/>
            <person name="Castanera R."/>
            <person name="Culley D."/>
            <person name="Daum C."/>
            <person name="Ezra D."/>
            <person name="Gonzalez J."/>
            <person name="Henrissat B."/>
            <person name="Kuo A."/>
            <person name="Liang C."/>
            <person name="Lipzen A."/>
            <person name="Lutzoni F."/>
            <person name="Magnuson J."/>
            <person name="Mondo S."/>
            <person name="Nolan M."/>
            <person name="Ohm R."/>
            <person name="Pangilinan J."/>
            <person name="Park H.-J."/>
            <person name="Ramirez L."/>
            <person name="Alfaro M."/>
            <person name="Sun H."/>
            <person name="Tritt A."/>
            <person name="Yoshinaga Y."/>
            <person name="Zwiers L.-H."/>
            <person name="Turgeon B."/>
            <person name="Goodwin S."/>
            <person name="Spatafora J."/>
            <person name="Crous P."/>
            <person name="Grigoriev I."/>
        </authorList>
    </citation>
    <scope>NUCLEOTIDE SEQUENCE</scope>
    <source>
        <strain evidence="9">CBS 113979</strain>
    </source>
</reference>
<dbReference type="GO" id="GO:0031965">
    <property type="term" value="C:nuclear membrane"/>
    <property type="evidence" value="ECO:0007669"/>
    <property type="project" value="UniProtKB-SubCell"/>
</dbReference>
<dbReference type="Gene3D" id="1.10.3450.20">
    <property type="match status" value="1"/>
</dbReference>
<keyword evidence="2" id="KW-0509">mRNA transport</keyword>
<evidence type="ECO:0000256" key="8">
    <source>
        <dbReference type="SAM" id="MobiDB-lite"/>
    </source>
</evidence>
<evidence type="ECO:0000256" key="3">
    <source>
        <dbReference type="ARBA" id="ARBA00022927"/>
    </source>
</evidence>
<evidence type="ECO:0000313" key="9">
    <source>
        <dbReference type="EMBL" id="KAF1989150.1"/>
    </source>
</evidence>
<feature type="region of interest" description="Disordered" evidence="8">
    <location>
        <begin position="1027"/>
        <end position="1068"/>
    </location>
</feature>
<accession>A0A6G1H804</accession>
<keyword evidence="10" id="KW-1185">Reference proteome</keyword>
<dbReference type="Proteomes" id="UP000800041">
    <property type="component" value="Unassembled WGS sequence"/>
</dbReference>